<reference evidence="2 3" key="1">
    <citation type="submission" date="2018-02" db="EMBL/GenBank/DDBJ databases">
        <title>Comparative genomes isolates from brazilian mangrove.</title>
        <authorList>
            <person name="Araujo J.E."/>
            <person name="Taketani R.G."/>
            <person name="Silva M.C.P."/>
            <person name="Loureco M.V."/>
            <person name="Andreote F.D."/>
        </authorList>
    </citation>
    <scope>NUCLEOTIDE SEQUENCE [LARGE SCALE GENOMIC DNA]</scope>
    <source>
        <strain evidence="2 3">NAP PRIS-MGV</strain>
    </source>
</reference>
<dbReference type="OrthoDB" id="249490at2"/>
<accession>A0A2S8F6Q7</accession>
<proteinExistence type="predicted"/>
<protein>
    <recommendedName>
        <fullName evidence="1">DUF6268 domain-containing protein</fullName>
    </recommendedName>
</protein>
<evidence type="ECO:0000313" key="3">
    <source>
        <dbReference type="Proteomes" id="UP000239388"/>
    </source>
</evidence>
<gene>
    <name evidence="2" type="ORF">C5Y98_26330</name>
</gene>
<dbReference type="AlphaFoldDB" id="A0A2S8F6Q7"/>
<dbReference type="EMBL" id="PUIB01000026">
    <property type="protein sequence ID" value="PQO27849.1"/>
    <property type="molecule type" value="Genomic_DNA"/>
</dbReference>
<dbReference type="Proteomes" id="UP000239388">
    <property type="component" value="Unassembled WGS sequence"/>
</dbReference>
<comment type="caution">
    <text evidence="2">The sequence shown here is derived from an EMBL/GenBank/DDBJ whole genome shotgun (WGS) entry which is preliminary data.</text>
</comment>
<evidence type="ECO:0000313" key="2">
    <source>
        <dbReference type="EMBL" id="PQO27849.1"/>
    </source>
</evidence>
<name>A0A2S8F6Q7_9BACT</name>
<feature type="domain" description="DUF6268" evidence="1">
    <location>
        <begin position="126"/>
        <end position="301"/>
    </location>
</feature>
<dbReference type="InterPro" id="IPR046235">
    <property type="entry name" value="DUF6268"/>
</dbReference>
<sequence length="320" mass="35665">MLNRRQGWHVAALFMNALLLLAEFDERRLGAQDRVQPDYSAPLDFNSQPVVAEPPSYFDIAWQIAQPRKGTAKFTWLVGGGDDFLETTKTDLALTAVAPFPWLEDSMLAISPGFSVQTLHGPDGIELPSELYQATVNFTLIKPMGEGAELLLGFAPSIASDFDATGSDAFRFMGFATYSWQASATTKWMLGAAATGREDIPVLPMVGVVWNPSETWQVELTMPRPRVAHRLDWFATANENWTYVAGEFGGGTWAVDRNGQNDEITLRDFRLVLGWEQRGKVGLRPQVEIGYVFGRNVEYDSDDYQYQPADTVMLRAGFSF</sequence>
<dbReference type="Pfam" id="PF19783">
    <property type="entry name" value="DUF6268"/>
    <property type="match status" value="1"/>
</dbReference>
<dbReference type="RefSeq" id="WP_105358990.1">
    <property type="nucleotide sequence ID" value="NZ_PUIB01000026.1"/>
</dbReference>
<organism evidence="2 3">
    <name type="scientific">Blastopirellula marina</name>
    <dbReference type="NCBI Taxonomy" id="124"/>
    <lineage>
        <taxon>Bacteria</taxon>
        <taxon>Pseudomonadati</taxon>
        <taxon>Planctomycetota</taxon>
        <taxon>Planctomycetia</taxon>
        <taxon>Pirellulales</taxon>
        <taxon>Pirellulaceae</taxon>
        <taxon>Blastopirellula</taxon>
    </lineage>
</organism>
<evidence type="ECO:0000259" key="1">
    <source>
        <dbReference type="Pfam" id="PF19783"/>
    </source>
</evidence>